<evidence type="ECO:0000313" key="2">
    <source>
        <dbReference type="Proteomes" id="UP001193748"/>
    </source>
</evidence>
<sequence length="90" mass="10801">MAENVIEKSANINEDGCFYFRMDENGCIRNLDQNIPFNLYSNISPVGMWRDVWTIYNQDTKIRINTIYALSWNERKVLLYIKCNFDYFIN</sequence>
<protein>
    <submittedName>
        <fullName evidence="1">Uncharacterized protein</fullName>
    </submittedName>
</protein>
<accession>A0AAX0AWQ0</accession>
<evidence type="ECO:0000313" key="1">
    <source>
        <dbReference type="EMBL" id="NRT87490.1"/>
    </source>
</evidence>
<reference evidence="1" key="1">
    <citation type="submission" date="2020-05" db="EMBL/GenBank/DDBJ databases">
        <authorList>
            <person name="Brown S."/>
            <person name="Huntemann M."/>
            <person name="Clum A."/>
            <person name="Spunde A."/>
            <person name="Palaniappan K."/>
            <person name="Ritter S."/>
            <person name="Mikhailova N."/>
            <person name="Chen I.-M."/>
            <person name="Stamatis D."/>
            <person name="Reddy T."/>
            <person name="O'Malley R."/>
            <person name="Daum C."/>
            <person name="Shapiro N."/>
            <person name="Ivanova N."/>
            <person name="Kyrpides N."/>
            <person name="Woyke T."/>
        </authorList>
    </citation>
    <scope>NUCLEOTIDE SEQUENCE</scope>
    <source>
        <strain evidence="1">DJ080</strain>
    </source>
</reference>
<name>A0AAX0AWQ0_CLOBE</name>
<dbReference type="EMBL" id="JABSWW010000001">
    <property type="protein sequence ID" value="NRT87490.1"/>
    <property type="molecule type" value="Genomic_DNA"/>
</dbReference>
<proteinExistence type="predicted"/>
<gene>
    <name evidence="1" type="ORF">B0H41_001169</name>
</gene>
<dbReference type="AlphaFoldDB" id="A0AAX0AWQ0"/>
<organism evidence="1 2">
    <name type="scientific">Clostridium beijerinckii</name>
    <name type="common">Clostridium MP</name>
    <dbReference type="NCBI Taxonomy" id="1520"/>
    <lineage>
        <taxon>Bacteria</taxon>
        <taxon>Bacillati</taxon>
        <taxon>Bacillota</taxon>
        <taxon>Clostridia</taxon>
        <taxon>Eubacteriales</taxon>
        <taxon>Clostridiaceae</taxon>
        <taxon>Clostridium</taxon>
    </lineage>
</organism>
<comment type="caution">
    <text evidence="1">The sequence shown here is derived from an EMBL/GenBank/DDBJ whole genome shotgun (WGS) entry which is preliminary data.</text>
</comment>
<reference evidence="1" key="2">
    <citation type="journal article" date="2022" name="Nat. Biotechnol.">
        <title>Carbon-negative production of acetone and isopropanol by gas fermentation at industrial pilot scale.</title>
        <authorList>
            <person name="Liew F.E."/>
            <person name="Nogle R."/>
            <person name="Abdalla T."/>
            <person name="Rasor B.J."/>
            <person name="Canter C."/>
            <person name="Jensen R.O."/>
            <person name="Wang L."/>
            <person name="Strutz J."/>
            <person name="Chirania P."/>
            <person name="De Tissera S."/>
            <person name="Mueller A.P."/>
            <person name="Ruan Z."/>
            <person name="Gao A."/>
            <person name="Tran L."/>
            <person name="Engle N.L."/>
            <person name="Bromley J.C."/>
            <person name="Daniell J."/>
            <person name="Conrado R."/>
            <person name="Tschaplinski T.J."/>
            <person name="Giannone R.J."/>
            <person name="Hettich R.L."/>
            <person name="Karim A.S."/>
            <person name="Simpson S.D."/>
            <person name="Brown S.D."/>
            <person name="Leang C."/>
            <person name="Jewett M.C."/>
            <person name="Kopke M."/>
        </authorList>
    </citation>
    <scope>NUCLEOTIDE SEQUENCE</scope>
    <source>
        <strain evidence="1">DJ080</strain>
    </source>
</reference>
<dbReference type="Proteomes" id="UP001193748">
    <property type="component" value="Unassembled WGS sequence"/>
</dbReference>